<sequence>MTNNSETPVESVGTSSRTVFHPDDYTHPCHPLYVHPSDVLGASLVSVPFDGSGYSSWRRTILVALSVRNKFDFINGSSVNPPAESPLASVEYSELAKDIWSELEERYGKADGARLFELKKELAHISQGSLDIASYFNTIKQLWDDISSISVNHLSVCTCGGNNKVEEEQRVYQFLIGLNDTYLQVRSNIIMMKPLPSMNTVYNILLADEKQRQVSSASHFSNNSASFNAGYCKKQGHAIDKCYKLHGFPPNFKFTKGPGPRKAAAHVVVDHSGDVGIHSSTVGQNVGQPDSSQASAIPGLTKDQYSQLMMFLQQSHISTTSSPPTLMASANFAGILLPKNSSVRTCLLTKIDNVIWIIDSGASDHMTSDKSLLFYIETLYVPYLVSLPNGYKVKVHNVGSLALFPDLILHNVLYIPSFKFNLISVYKLVAKPGHMIQFINTGCTFQGPSLNKPVVLGRPDSGLYKLFQLPMVSNSLFSNSSLPSVSPSNDPTVVLSNNCSGVPGSSTSLSLSSAEVSDDVHMNKVNKDDVIWH</sequence>
<dbReference type="OrthoDB" id="1306223at2759"/>
<dbReference type="PANTHER" id="PTHR34222">
    <property type="entry name" value="GAG_PRE-INTEGRS DOMAIN-CONTAINING PROTEIN"/>
    <property type="match status" value="1"/>
</dbReference>
<dbReference type="PANTHER" id="PTHR34222:SF33">
    <property type="entry name" value="RETROTRANSPOSON GAG DOMAIN-CONTAINING PROTEIN"/>
    <property type="match status" value="1"/>
</dbReference>
<accession>A0A1S4A9B7</accession>
<dbReference type="GeneID" id="107795165"/>
<dbReference type="KEGG" id="nta:107795165"/>
<gene>
    <name evidence="2" type="primary">LOC107795165</name>
</gene>
<evidence type="ECO:0000313" key="2">
    <source>
        <dbReference type="RefSeq" id="XP_016473235.1"/>
    </source>
</evidence>
<organism evidence="1 2">
    <name type="scientific">Nicotiana tabacum</name>
    <name type="common">Common tobacco</name>
    <dbReference type="NCBI Taxonomy" id="4097"/>
    <lineage>
        <taxon>Eukaryota</taxon>
        <taxon>Viridiplantae</taxon>
        <taxon>Streptophyta</taxon>
        <taxon>Embryophyta</taxon>
        <taxon>Tracheophyta</taxon>
        <taxon>Spermatophyta</taxon>
        <taxon>Magnoliopsida</taxon>
        <taxon>eudicotyledons</taxon>
        <taxon>Gunneridae</taxon>
        <taxon>Pentapetalae</taxon>
        <taxon>asterids</taxon>
        <taxon>lamiids</taxon>
        <taxon>Solanales</taxon>
        <taxon>Solanaceae</taxon>
        <taxon>Nicotianoideae</taxon>
        <taxon>Nicotianeae</taxon>
        <taxon>Nicotiana</taxon>
    </lineage>
</organism>
<evidence type="ECO:0008006" key="3">
    <source>
        <dbReference type="Google" id="ProtNLM"/>
    </source>
</evidence>
<evidence type="ECO:0000313" key="1">
    <source>
        <dbReference type="Proteomes" id="UP000790787"/>
    </source>
</evidence>
<dbReference type="Pfam" id="PF14223">
    <property type="entry name" value="Retrotran_gag_2"/>
    <property type="match status" value="1"/>
</dbReference>
<dbReference type="Pfam" id="PF22936">
    <property type="entry name" value="Pol_BBD"/>
    <property type="match status" value="1"/>
</dbReference>
<proteinExistence type="predicted"/>
<reference evidence="2" key="2">
    <citation type="submission" date="2025-08" db="UniProtKB">
        <authorList>
            <consortium name="RefSeq"/>
        </authorList>
    </citation>
    <scope>IDENTIFICATION</scope>
</reference>
<dbReference type="RefSeq" id="XP_016473235.1">
    <property type="nucleotide sequence ID" value="XM_016617749.1"/>
</dbReference>
<keyword evidence="1" id="KW-1185">Reference proteome</keyword>
<name>A0A1S4A9B7_TOBAC</name>
<dbReference type="InterPro" id="IPR029472">
    <property type="entry name" value="Copia-like_N"/>
</dbReference>
<dbReference type="AlphaFoldDB" id="A0A1S4A9B7"/>
<dbReference type="PaxDb" id="4097-A0A1S4A9B7"/>
<dbReference type="OMA" id="GHEASHC"/>
<dbReference type="Proteomes" id="UP000790787">
    <property type="component" value="Chromosome 22"/>
</dbReference>
<dbReference type="Pfam" id="PF14244">
    <property type="entry name" value="Retrotran_gag_3"/>
    <property type="match status" value="1"/>
</dbReference>
<dbReference type="InterPro" id="IPR054722">
    <property type="entry name" value="PolX-like_BBD"/>
</dbReference>
<protein>
    <recommendedName>
        <fullName evidence="3">Retrotransposon Copia-like N-terminal domain-containing protein</fullName>
    </recommendedName>
</protein>
<reference evidence="1" key="1">
    <citation type="journal article" date="2014" name="Nat. Commun.">
        <title>The tobacco genome sequence and its comparison with those of tomato and potato.</title>
        <authorList>
            <person name="Sierro N."/>
            <person name="Battey J.N."/>
            <person name="Ouadi S."/>
            <person name="Bakaher N."/>
            <person name="Bovet L."/>
            <person name="Willig A."/>
            <person name="Goepfert S."/>
            <person name="Peitsch M.C."/>
            <person name="Ivanov N.V."/>
        </authorList>
    </citation>
    <scope>NUCLEOTIDE SEQUENCE [LARGE SCALE GENOMIC DNA]</scope>
</reference>